<keyword evidence="4" id="KW-0328">Glycosyltransferase</keyword>
<dbReference type="EMBL" id="UOEQ01000243">
    <property type="protein sequence ID" value="VAW19918.1"/>
    <property type="molecule type" value="Genomic_DNA"/>
</dbReference>
<dbReference type="SUPFAM" id="SSF53271">
    <property type="entry name" value="PRTase-like"/>
    <property type="match status" value="1"/>
</dbReference>
<protein>
    <submittedName>
        <fullName evidence="4">Competence protein F homolog, phosphoribosyltransferase domain protein YhgH required for utilization of DNA as sole source of carbon and energy</fullName>
    </submittedName>
</protein>
<evidence type="ECO:0000256" key="1">
    <source>
        <dbReference type="ARBA" id="ARBA00008007"/>
    </source>
</evidence>
<dbReference type="AlphaFoldDB" id="A0A3B0TPM8"/>
<keyword evidence="4" id="KW-0808">Transferase</keyword>
<evidence type="ECO:0000313" key="4">
    <source>
        <dbReference type="EMBL" id="VAW19918.1"/>
    </source>
</evidence>
<dbReference type="PANTHER" id="PTHR47505">
    <property type="entry name" value="DNA UTILIZATION PROTEIN YHGH"/>
    <property type="match status" value="1"/>
</dbReference>
<comment type="similarity">
    <text evidence="1">Belongs to the ComF/GntX family.</text>
</comment>
<dbReference type="InterPro" id="IPR000836">
    <property type="entry name" value="PRTase_dom"/>
</dbReference>
<gene>
    <name evidence="4" type="ORF">MNBD_ALPHA11-1254</name>
</gene>
<dbReference type="Pfam" id="PF00156">
    <property type="entry name" value="Pribosyltran"/>
    <property type="match status" value="1"/>
</dbReference>
<proteinExistence type="inferred from homology"/>
<feature type="domain" description="Double zinc ribbon" evidence="3">
    <location>
        <begin position="11"/>
        <end position="58"/>
    </location>
</feature>
<dbReference type="CDD" id="cd06223">
    <property type="entry name" value="PRTases_typeI"/>
    <property type="match status" value="1"/>
</dbReference>
<name>A0A3B0TPM8_9ZZZZ</name>
<dbReference type="InterPro" id="IPR044005">
    <property type="entry name" value="DZR_2"/>
</dbReference>
<dbReference type="Gene3D" id="3.40.50.2020">
    <property type="match status" value="1"/>
</dbReference>
<dbReference type="InterPro" id="IPR051910">
    <property type="entry name" value="ComF/GntX_DNA_util-trans"/>
</dbReference>
<dbReference type="GO" id="GO:0016757">
    <property type="term" value="F:glycosyltransferase activity"/>
    <property type="evidence" value="ECO:0007669"/>
    <property type="project" value="UniProtKB-KW"/>
</dbReference>
<evidence type="ECO:0000259" key="2">
    <source>
        <dbReference type="Pfam" id="PF00156"/>
    </source>
</evidence>
<sequence>MERFKRFGSAVLDLIYPPVCMHCGGVTGTADVLCAKCWVKMRPITHPLCPVLGLPFEYFLGKGAISAQAIANPPIFDRARSALVHNGVARTLVSRLKFGDREEMAGFCARMMVFAGAELFGDFSVPQGRPEQRGLPVLVPVPLHPGRQWQRRYNQSTLLARAIARQTGLEIEPLLVRRVKPTRPQIGLSAKQREINVKGAFAIVPQLLEKLHGRRIIIVDDVITTGSTINAISAELKKNGVERIDVISFSRVVIGIDDEEI</sequence>
<feature type="domain" description="Phosphoribosyltransferase" evidence="2">
    <location>
        <begin position="195"/>
        <end position="247"/>
    </location>
</feature>
<organism evidence="4">
    <name type="scientific">hydrothermal vent metagenome</name>
    <dbReference type="NCBI Taxonomy" id="652676"/>
    <lineage>
        <taxon>unclassified sequences</taxon>
        <taxon>metagenomes</taxon>
        <taxon>ecological metagenomes</taxon>
    </lineage>
</organism>
<accession>A0A3B0TPM8</accession>
<dbReference type="InterPro" id="IPR029057">
    <property type="entry name" value="PRTase-like"/>
</dbReference>
<dbReference type="Pfam" id="PF18912">
    <property type="entry name" value="DZR_2"/>
    <property type="match status" value="1"/>
</dbReference>
<reference evidence="4" key="1">
    <citation type="submission" date="2018-06" db="EMBL/GenBank/DDBJ databases">
        <authorList>
            <person name="Zhirakovskaya E."/>
        </authorList>
    </citation>
    <scope>NUCLEOTIDE SEQUENCE</scope>
</reference>
<evidence type="ECO:0000259" key="3">
    <source>
        <dbReference type="Pfam" id="PF18912"/>
    </source>
</evidence>
<dbReference type="PANTHER" id="PTHR47505:SF1">
    <property type="entry name" value="DNA UTILIZATION PROTEIN YHGH"/>
    <property type="match status" value="1"/>
</dbReference>